<dbReference type="Gene3D" id="1.10.287.610">
    <property type="entry name" value="Helix hairpin bin"/>
    <property type="match status" value="1"/>
</dbReference>
<name>A0A1G1WIY5_9BACT</name>
<dbReference type="AlphaFoldDB" id="A0A1G1WIY5"/>
<dbReference type="NCBIfam" id="TIGR01011">
    <property type="entry name" value="rpsB_bact"/>
    <property type="match status" value="1"/>
</dbReference>
<organism evidence="6 7">
    <name type="scientific">Candidatus Woykebacteria bacterium RBG_19FT_COMBO_43_10</name>
    <dbReference type="NCBI Taxonomy" id="1802598"/>
    <lineage>
        <taxon>Bacteria</taxon>
        <taxon>Candidatus Woykeibacteriota</taxon>
    </lineage>
</organism>
<evidence type="ECO:0000313" key="7">
    <source>
        <dbReference type="Proteomes" id="UP000176645"/>
    </source>
</evidence>
<gene>
    <name evidence="5" type="primary">rpsB</name>
    <name evidence="6" type="ORF">A2Z42_00360</name>
</gene>
<evidence type="ECO:0000256" key="5">
    <source>
        <dbReference type="HAMAP-Rule" id="MF_00291"/>
    </source>
</evidence>
<dbReference type="InterPro" id="IPR018130">
    <property type="entry name" value="Ribosomal_uS2_CS"/>
</dbReference>
<dbReference type="PANTHER" id="PTHR12534:SF0">
    <property type="entry name" value="SMALL RIBOSOMAL SUBUNIT PROTEIN US2M"/>
    <property type="match status" value="1"/>
</dbReference>
<proteinExistence type="inferred from homology"/>
<dbReference type="CDD" id="cd01425">
    <property type="entry name" value="RPS2"/>
    <property type="match status" value="1"/>
</dbReference>
<protein>
    <recommendedName>
        <fullName evidence="4 5">Small ribosomal subunit protein uS2</fullName>
    </recommendedName>
</protein>
<dbReference type="SUPFAM" id="SSF52313">
    <property type="entry name" value="Ribosomal protein S2"/>
    <property type="match status" value="1"/>
</dbReference>
<sequence length="251" mass="28005">MTKIPSLTDLLEAGVHFGHQARRWNPKMKRFIFTQQSGIHIIDLEKTQAQLKEAAAFVKEIAAKGGKVIFLATKKQTAEIVKEEAQRVGAMYLTQRWLGGLLTNFDSVKRNIEKLPALEERLKDEGSVYTKKEKLLMQREIDKLNRFIGGIRSLDTLPDALVIVDAKKEDNAVREAQKTEVPVVALVDTNADPNKVDYPIAANDDAIKSVTIIIKTLTDAFEEGMGLVRKRVAIEEAKVATPEKVNERASA</sequence>
<evidence type="ECO:0000256" key="3">
    <source>
        <dbReference type="ARBA" id="ARBA00023274"/>
    </source>
</evidence>
<dbReference type="PROSITE" id="PS00962">
    <property type="entry name" value="RIBOSOMAL_S2_1"/>
    <property type="match status" value="1"/>
</dbReference>
<accession>A0A1G1WIY5</accession>
<dbReference type="GO" id="GO:0003735">
    <property type="term" value="F:structural constituent of ribosome"/>
    <property type="evidence" value="ECO:0007669"/>
    <property type="project" value="InterPro"/>
</dbReference>
<dbReference type="InterPro" id="IPR005706">
    <property type="entry name" value="Ribosomal_uS2_bac/mit/plastid"/>
</dbReference>
<dbReference type="HAMAP" id="MF_00291_B">
    <property type="entry name" value="Ribosomal_uS2_B"/>
    <property type="match status" value="1"/>
</dbReference>
<dbReference type="PANTHER" id="PTHR12534">
    <property type="entry name" value="30S RIBOSOMAL PROTEIN S2 PROKARYOTIC AND ORGANELLAR"/>
    <property type="match status" value="1"/>
</dbReference>
<evidence type="ECO:0000256" key="2">
    <source>
        <dbReference type="ARBA" id="ARBA00022980"/>
    </source>
</evidence>
<dbReference type="EMBL" id="MHCU01000026">
    <property type="protein sequence ID" value="OGY27685.1"/>
    <property type="molecule type" value="Genomic_DNA"/>
</dbReference>
<dbReference type="GO" id="GO:0022627">
    <property type="term" value="C:cytosolic small ribosomal subunit"/>
    <property type="evidence" value="ECO:0007669"/>
    <property type="project" value="TreeGrafter"/>
</dbReference>
<dbReference type="InterPro" id="IPR001865">
    <property type="entry name" value="Ribosomal_uS2"/>
</dbReference>
<dbReference type="GO" id="GO:0006412">
    <property type="term" value="P:translation"/>
    <property type="evidence" value="ECO:0007669"/>
    <property type="project" value="UniProtKB-UniRule"/>
</dbReference>
<evidence type="ECO:0000313" key="6">
    <source>
        <dbReference type="EMBL" id="OGY27685.1"/>
    </source>
</evidence>
<reference evidence="6 7" key="1">
    <citation type="journal article" date="2016" name="Nat. Commun.">
        <title>Thousands of microbial genomes shed light on interconnected biogeochemical processes in an aquifer system.</title>
        <authorList>
            <person name="Anantharaman K."/>
            <person name="Brown C.T."/>
            <person name="Hug L.A."/>
            <person name="Sharon I."/>
            <person name="Castelle C.J."/>
            <person name="Probst A.J."/>
            <person name="Thomas B.C."/>
            <person name="Singh A."/>
            <person name="Wilkins M.J."/>
            <person name="Karaoz U."/>
            <person name="Brodie E.L."/>
            <person name="Williams K.H."/>
            <person name="Hubbard S.S."/>
            <person name="Banfield J.F."/>
        </authorList>
    </citation>
    <scope>NUCLEOTIDE SEQUENCE [LARGE SCALE GENOMIC DNA]</scope>
</reference>
<evidence type="ECO:0000256" key="4">
    <source>
        <dbReference type="ARBA" id="ARBA00035256"/>
    </source>
</evidence>
<comment type="caution">
    <text evidence="6">The sequence shown here is derived from an EMBL/GenBank/DDBJ whole genome shotgun (WGS) entry which is preliminary data.</text>
</comment>
<dbReference type="Pfam" id="PF00318">
    <property type="entry name" value="Ribosomal_S2"/>
    <property type="match status" value="1"/>
</dbReference>
<dbReference type="InterPro" id="IPR023591">
    <property type="entry name" value="Ribosomal_uS2_flav_dom_sf"/>
</dbReference>
<dbReference type="Proteomes" id="UP000176645">
    <property type="component" value="Unassembled WGS sequence"/>
</dbReference>
<dbReference type="Gene3D" id="3.40.50.10490">
    <property type="entry name" value="Glucose-6-phosphate isomerase like protein, domain 1"/>
    <property type="match status" value="1"/>
</dbReference>
<keyword evidence="2 5" id="KW-0689">Ribosomal protein</keyword>
<dbReference type="PRINTS" id="PR00395">
    <property type="entry name" value="RIBOSOMALS2"/>
</dbReference>
<keyword evidence="3 5" id="KW-0687">Ribonucleoprotein</keyword>
<evidence type="ECO:0000256" key="1">
    <source>
        <dbReference type="ARBA" id="ARBA00006242"/>
    </source>
</evidence>
<comment type="similarity">
    <text evidence="1 5">Belongs to the universal ribosomal protein uS2 family.</text>
</comment>